<evidence type="ECO:0000313" key="3">
    <source>
        <dbReference type="EMBL" id="AST91249.1"/>
    </source>
</evidence>
<dbReference type="Proteomes" id="UP000215224">
    <property type="component" value="Chromosome"/>
</dbReference>
<keyword evidence="1" id="KW-0472">Membrane</keyword>
<name>A0A223KP69_9BACI</name>
<dbReference type="SUPFAM" id="SSF54211">
    <property type="entry name" value="Ribosomal protein S5 domain 2-like"/>
    <property type="match status" value="1"/>
</dbReference>
<dbReference type="GO" id="GO:0004176">
    <property type="term" value="F:ATP-dependent peptidase activity"/>
    <property type="evidence" value="ECO:0007669"/>
    <property type="project" value="InterPro"/>
</dbReference>
<reference evidence="3 4" key="1">
    <citation type="submission" date="2016-12" db="EMBL/GenBank/DDBJ databases">
        <title>The whole genome sequencing and assembly of Bacillus cohnii DSM 6307T strain.</title>
        <authorList>
            <person name="Lee Y.-J."/>
            <person name="Yi H."/>
            <person name="Bahn Y.-S."/>
            <person name="Kim J.F."/>
            <person name="Lee D.-W."/>
        </authorList>
    </citation>
    <scope>NUCLEOTIDE SEQUENCE [LARGE SCALE GENOMIC DNA]</scope>
    <source>
        <strain evidence="3 4">DSM 6307</strain>
    </source>
</reference>
<dbReference type="InterPro" id="IPR020568">
    <property type="entry name" value="Ribosomal_Su5_D2-typ_SF"/>
</dbReference>
<sequence length="294" mass="33308">MNKNEKMVTIPFLTMTFVYLTELYYYLFGYSSGVQFVTSLFFMSILLFIFTFLIKKTNIPKRAFVIPTLLSLLLLAYELPTILIDDVQYLVTSYSEPEEVIEETGIFILSINLAQITNVKNEQEVRKMFTYNGVKFFYEIMETTNFKRYTSKNKEIFRLLGLNRRDFDKMAEYVSTYINTNNPSVAEFLSREDSSGDSAGLALVLSGMIHQGDVQNNFPIGVTGAITKTGKVQWVGAIKEKIQVANEHGYAHIIVPHANLAEANEAKEALGLTIHISGVKTINEAIKVIENVNK</sequence>
<dbReference type="KEGG" id="bcoh:BC6307_08140"/>
<protein>
    <recommendedName>
        <fullName evidence="2">Lon proteolytic domain-containing protein</fullName>
    </recommendedName>
</protein>
<dbReference type="InterPro" id="IPR014721">
    <property type="entry name" value="Ribsml_uS5_D2-typ_fold_subgr"/>
</dbReference>
<dbReference type="Gene3D" id="3.30.230.10">
    <property type="match status" value="1"/>
</dbReference>
<gene>
    <name evidence="3" type="ORF">BC6307_08140</name>
</gene>
<keyword evidence="1" id="KW-1133">Transmembrane helix</keyword>
<proteinExistence type="predicted"/>
<dbReference type="PRINTS" id="PR00830">
    <property type="entry name" value="ENDOLAPTASE"/>
</dbReference>
<organism evidence="3 4">
    <name type="scientific">Sutcliffiella cohnii</name>
    <dbReference type="NCBI Taxonomy" id="33932"/>
    <lineage>
        <taxon>Bacteria</taxon>
        <taxon>Bacillati</taxon>
        <taxon>Bacillota</taxon>
        <taxon>Bacilli</taxon>
        <taxon>Bacillales</taxon>
        <taxon>Bacillaceae</taxon>
        <taxon>Sutcliffiella</taxon>
    </lineage>
</organism>
<dbReference type="InterPro" id="IPR008269">
    <property type="entry name" value="Lon_proteolytic"/>
</dbReference>
<dbReference type="GO" id="GO:0030163">
    <property type="term" value="P:protein catabolic process"/>
    <property type="evidence" value="ECO:0007669"/>
    <property type="project" value="InterPro"/>
</dbReference>
<accession>A0A223KP69</accession>
<evidence type="ECO:0000259" key="2">
    <source>
        <dbReference type="Pfam" id="PF05362"/>
    </source>
</evidence>
<dbReference type="GO" id="GO:0004252">
    <property type="term" value="F:serine-type endopeptidase activity"/>
    <property type="evidence" value="ECO:0007669"/>
    <property type="project" value="InterPro"/>
</dbReference>
<dbReference type="GO" id="GO:0006508">
    <property type="term" value="P:proteolysis"/>
    <property type="evidence" value="ECO:0007669"/>
    <property type="project" value="InterPro"/>
</dbReference>
<dbReference type="InterPro" id="IPR027065">
    <property type="entry name" value="Lon_Prtase"/>
</dbReference>
<keyword evidence="4" id="KW-1185">Reference proteome</keyword>
<dbReference type="STRING" id="1314751.GCA_001591425_00413"/>
<keyword evidence="1" id="KW-0812">Transmembrane</keyword>
<feature type="transmembrane region" description="Helical" evidence="1">
    <location>
        <begin position="7"/>
        <end position="27"/>
    </location>
</feature>
<feature type="domain" description="Lon proteolytic" evidence="2">
    <location>
        <begin position="196"/>
        <end position="288"/>
    </location>
</feature>
<evidence type="ECO:0000313" key="4">
    <source>
        <dbReference type="Proteomes" id="UP000215224"/>
    </source>
</evidence>
<feature type="transmembrane region" description="Helical" evidence="1">
    <location>
        <begin position="63"/>
        <end position="84"/>
    </location>
</feature>
<dbReference type="Pfam" id="PF05362">
    <property type="entry name" value="Lon_C"/>
    <property type="match status" value="1"/>
</dbReference>
<dbReference type="AlphaFoldDB" id="A0A223KP69"/>
<dbReference type="GO" id="GO:0005524">
    <property type="term" value="F:ATP binding"/>
    <property type="evidence" value="ECO:0007669"/>
    <property type="project" value="InterPro"/>
</dbReference>
<evidence type="ECO:0000256" key="1">
    <source>
        <dbReference type="SAM" id="Phobius"/>
    </source>
</evidence>
<feature type="transmembrane region" description="Helical" evidence="1">
    <location>
        <begin position="33"/>
        <end position="54"/>
    </location>
</feature>
<dbReference type="RefSeq" id="WP_066411414.1">
    <property type="nucleotide sequence ID" value="NZ_CP018866.1"/>
</dbReference>
<dbReference type="PANTHER" id="PTHR10046">
    <property type="entry name" value="ATP DEPENDENT LON PROTEASE FAMILY MEMBER"/>
    <property type="match status" value="1"/>
</dbReference>
<dbReference type="EMBL" id="CP018866">
    <property type="protein sequence ID" value="AST91249.1"/>
    <property type="molecule type" value="Genomic_DNA"/>
</dbReference>